<dbReference type="Gene3D" id="1.10.1410.40">
    <property type="match status" value="1"/>
</dbReference>
<name>A0ABN8RI53_9CNID</name>
<feature type="transmembrane region" description="Helical" evidence="4">
    <location>
        <begin position="172"/>
        <end position="194"/>
    </location>
</feature>
<evidence type="ECO:0008006" key="9">
    <source>
        <dbReference type="Google" id="ProtNLM"/>
    </source>
</evidence>
<protein>
    <recommendedName>
        <fullName evidence="9">Mab-21-like nucleotidyltransferase domain-containing protein</fullName>
    </recommendedName>
</protein>
<evidence type="ECO:0000313" key="7">
    <source>
        <dbReference type="EMBL" id="CAH3177609.1"/>
    </source>
</evidence>
<keyword evidence="3" id="KW-0547">Nucleotide-binding</keyword>
<dbReference type="Pfam" id="PF03281">
    <property type="entry name" value="Mab-21"/>
    <property type="match status" value="1"/>
</dbReference>
<evidence type="ECO:0000256" key="3">
    <source>
        <dbReference type="ARBA" id="ARBA00022840"/>
    </source>
</evidence>
<dbReference type="InterPro" id="IPR046903">
    <property type="entry name" value="Mab-21-like_nuc_Trfase"/>
</dbReference>
<evidence type="ECO:0000259" key="5">
    <source>
        <dbReference type="Pfam" id="PF03281"/>
    </source>
</evidence>
<evidence type="ECO:0000256" key="4">
    <source>
        <dbReference type="SAM" id="Phobius"/>
    </source>
</evidence>
<comment type="caution">
    <text evidence="7">The sequence shown here is derived from an EMBL/GenBank/DDBJ whole genome shotgun (WGS) entry which is preliminary data.</text>
</comment>
<feature type="domain" description="Mab-21-like nucleotidyltransferase" evidence="5">
    <location>
        <begin position="7"/>
        <end position="92"/>
    </location>
</feature>
<dbReference type="Pfam" id="PF20266">
    <property type="entry name" value="Mab-21_C"/>
    <property type="match status" value="1"/>
</dbReference>
<dbReference type="PANTHER" id="PTHR10656">
    <property type="entry name" value="CELL FATE DETERMINING PROTEIN MAB21-RELATED"/>
    <property type="match status" value="1"/>
</dbReference>
<gene>
    <name evidence="7" type="ORF">PLOB_00019463</name>
</gene>
<dbReference type="InterPro" id="IPR024810">
    <property type="entry name" value="MAB21L/cGLR"/>
</dbReference>
<keyword evidence="4" id="KW-0812">Transmembrane</keyword>
<dbReference type="PANTHER" id="PTHR10656:SF69">
    <property type="entry name" value="MAB-21-LIKE HHH_H2TH-LIKE DOMAIN-CONTAINING PROTEIN"/>
    <property type="match status" value="1"/>
</dbReference>
<dbReference type="InterPro" id="IPR046906">
    <property type="entry name" value="Mab-21_HhH/H2TH-like"/>
</dbReference>
<evidence type="ECO:0000259" key="6">
    <source>
        <dbReference type="Pfam" id="PF20266"/>
    </source>
</evidence>
<accession>A0ABN8RI53</accession>
<reference evidence="7 8" key="1">
    <citation type="submission" date="2022-05" db="EMBL/GenBank/DDBJ databases">
        <authorList>
            <consortium name="Genoscope - CEA"/>
            <person name="William W."/>
        </authorList>
    </citation>
    <scope>NUCLEOTIDE SEQUENCE [LARGE SCALE GENOMIC DNA]</scope>
</reference>
<dbReference type="EMBL" id="CALNXK010000228">
    <property type="protein sequence ID" value="CAH3177609.1"/>
    <property type="molecule type" value="Genomic_DNA"/>
</dbReference>
<dbReference type="Proteomes" id="UP001159405">
    <property type="component" value="Unassembled WGS sequence"/>
</dbReference>
<feature type="domain" description="Mab-21-like HhH/H2TH-like" evidence="6">
    <location>
        <begin position="101"/>
        <end position="174"/>
    </location>
</feature>
<keyword evidence="8" id="KW-1185">Reference proteome</keyword>
<evidence type="ECO:0000256" key="1">
    <source>
        <dbReference type="ARBA" id="ARBA00001946"/>
    </source>
</evidence>
<organism evidence="7 8">
    <name type="scientific">Porites lobata</name>
    <dbReference type="NCBI Taxonomy" id="104759"/>
    <lineage>
        <taxon>Eukaryota</taxon>
        <taxon>Metazoa</taxon>
        <taxon>Cnidaria</taxon>
        <taxon>Anthozoa</taxon>
        <taxon>Hexacorallia</taxon>
        <taxon>Scleractinia</taxon>
        <taxon>Fungiina</taxon>
        <taxon>Poritidae</taxon>
        <taxon>Porites</taxon>
    </lineage>
</organism>
<comment type="cofactor">
    <cofactor evidence="1">
        <name>Mg(2+)</name>
        <dbReference type="ChEBI" id="CHEBI:18420"/>
    </cofactor>
</comment>
<proteinExistence type="inferred from homology"/>
<keyword evidence="3" id="KW-0067">ATP-binding</keyword>
<comment type="similarity">
    <text evidence="2">Belongs to the mab-21 family.</text>
</comment>
<keyword evidence="4" id="KW-0472">Membrane</keyword>
<feature type="transmembrane region" description="Helical" evidence="4">
    <location>
        <begin position="214"/>
        <end position="234"/>
    </location>
</feature>
<keyword evidence="4" id="KW-1133">Transmembrane helix</keyword>
<evidence type="ECO:0000256" key="2">
    <source>
        <dbReference type="ARBA" id="ARBA00008307"/>
    </source>
</evidence>
<sequence length="237" mass="27178">MVYLAPKIQVESKGPALKIRVYPGFELDVTFCFYCPEWPTNSDWPSRPRYWPSMADAQKIMSLGCHVVAKWAPRDKENKSWRFSFSVAECELSKLVPDTAKKCFLALKIILKDHLQPVVPEIGSYHIKTIFLNTMEKLPVGFWADENIEICFLALLTELHIALRTMRCPHHWIHLLLSWTMAAAAAFRHVVCLFRRSTLPPGTSKKSLPITKRVPFVCAPVTTVCVEKIILWTFGMM</sequence>
<dbReference type="SMART" id="SM01265">
    <property type="entry name" value="Mab-21"/>
    <property type="match status" value="1"/>
</dbReference>
<evidence type="ECO:0000313" key="8">
    <source>
        <dbReference type="Proteomes" id="UP001159405"/>
    </source>
</evidence>